<proteinExistence type="predicted"/>
<dbReference type="EMBL" id="MFPX01000018">
    <property type="protein sequence ID" value="OGH66411.1"/>
    <property type="molecule type" value="Genomic_DNA"/>
</dbReference>
<comment type="caution">
    <text evidence="1">The sequence shown here is derived from an EMBL/GenBank/DDBJ whole genome shotgun (WGS) entry which is preliminary data.</text>
</comment>
<protein>
    <submittedName>
        <fullName evidence="1">Uncharacterized protein</fullName>
    </submittedName>
</protein>
<reference evidence="1 2" key="1">
    <citation type="journal article" date="2016" name="Nat. Commun.">
        <title>Thousands of microbial genomes shed light on interconnected biogeochemical processes in an aquifer system.</title>
        <authorList>
            <person name="Anantharaman K."/>
            <person name="Brown C.T."/>
            <person name="Hug L.A."/>
            <person name="Sharon I."/>
            <person name="Castelle C.J."/>
            <person name="Probst A.J."/>
            <person name="Thomas B.C."/>
            <person name="Singh A."/>
            <person name="Wilkins M.J."/>
            <person name="Karaoz U."/>
            <person name="Brodie E.L."/>
            <person name="Williams K.H."/>
            <person name="Hubbard S.S."/>
            <person name="Banfield J.F."/>
        </authorList>
    </citation>
    <scope>NUCLEOTIDE SEQUENCE [LARGE SCALE GENOMIC DNA]</scope>
</reference>
<name>A0A1F6M428_9BACT</name>
<sequence length="73" mass="7983">MILPLWRNLHGHGARAGIATGKGVIVKIKKQQKLRVKIQALGEKVLRGEPVRSDRVEALKAKAPTIVAGYPHL</sequence>
<accession>A0A1F6M428</accession>
<dbReference type="AlphaFoldDB" id="A0A1F6M428"/>
<evidence type="ECO:0000313" key="1">
    <source>
        <dbReference type="EMBL" id="OGH66411.1"/>
    </source>
</evidence>
<dbReference type="STRING" id="1798676.A3B90_00155"/>
<organism evidence="1 2">
    <name type="scientific">Candidatus Magasanikbacteria bacterium RIFCSPHIGHO2_02_FULL_41_13</name>
    <dbReference type="NCBI Taxonomy" id="1798676"/>
    <lineage>
        <taxon>Bacteria</taxon>
        <taxon>Candidatus Magasanikiibacteriota</taxon>
    </lineage>
</organism>
<gene>
    <name evidence="1" type="ORF">A3B90_00155</name>
</gene>
<evidence type="ECO:0000313" key="2">
    <source>
        <dbReference type="Proteomes" id="UP000178742"/>
    </source>
</evidence>
<dbReference type="Proteomes" id="UP000178742">
    <property type="component" value="Unassembled WGS sequence"/>
</dbReference>